<dbReference type="SUPFAM" id="SSF56281">
    <property type="entry name" value="Metallo-hydrolase/oxidoreductase"/>
    <property type="match status" value="1"/>
</dbReference>
<evidence type="ECO:0008006" key="4">
    <source>
        <dbReference type="Google" id="ProtNLM"/>
    </source>
</evidence>
<reference evidence="2" key="1">
    <citation type="submission" date="2020-10" db="EMBL/GenBank/DDBJ databases">
        <authorList>
            <person name="Kikuchi T."/>
        </authorList>
    </citation>
    <scope>NUCLEOTIDE SEQUENCE</scope>
    <source>
        <strain evidence="2">NKZ352</strain>
    </source>
</reference>
<keyword evidence="3" id="KW-1185">Reference proteome</keyword>
<name>A0A8S1H8Y2_9PELO</name>
<dbReference type="PANTHER" id="PTHR23200:SF51">
    <property type="entry name" value="METALLO-BETA-LACTAMASE DOMAIN-CONTAINING PROTEIN"/>
    <property type="match status" value="1"/>
</dbReference>
<dbReference type="OrthoDB" id="10250730at2759"/>
<dbReference type="AlphaFoldDB" id="A0A8S1H8Y2"/>
<dbReference type="PANTHER" id="PTHR23200">
    <property type="entry name" value="METALLO-BETA-LACTAMASE DOMAIN-CONTAINING PROTEIN 1"/>
    <property type="match status" value="1"/>
</dbReference>
<feature type="signal peptide" evidence="1">
    <location>
        <begin position="1"/>
        <end position="16"/>
    </location>
</feature>
<organism evidence="2 3">
    <name type="scientific">Caenorhabditis auriculariae</name>
    <dbReference type="NCBI Taxonomy" id="2777116"/>
    <lineage>
        <taxon>Eukaryota</taxon>
        <taxon>Metazoa</taxon>
        <taxon>Ecdysozoa</taxon>
        <taxon>Nematoda</taxon>
        <taxon>Chromadorea</taxon>
        <taxon>Rhabditida</taxon>
        <taxon>Rhabditina</taxon>
        <taxon>Rhabditomorpha</taxon>
        <taxon>Rhabditoidea</taxon>
        <taxon>Rhabditidae</taxon>
        <taxon>Peloderinae</taxon>
        <taxon>Caenorhabditis</taxon>
    </lineage>
</organism>
<evidence type="ECO:0000313" key="3">
    <source>
        <dbReference type="Proteomes" id="UP000835052"/>
    </source>
</evidence>
<dbReference type="InterPro" id="IPR039344">
    <property type="entry name" value="MBLAC1"/>
</dbReference>
<sequence length="351" mass="39224">MLLWLLLASQIHLNWSCDRGLTQLRHRDTLMLMRCVPTIPGQPDPCIVQTGGRMSWCQQDGQDYVCCGTTELLIELLAGRSVKKIPMTDQWRYYPRNSHFDYQVVVRAQTVELSDEVLTNNVITTPPPAYPPIIYKKIGSQSLLPTTSLHILSVPMIAMGNFTDSLRLATNVVAVRDGDCTIVVDTGMPFQKDELIRNLHEFGMRAAEVQFLVLTSSLPQFIGNLNVFPHAQVVVEKLFIYQDHAIRGGITENIRVETCSSNTYLMATPGPTANSVTLFVKNVPSMGTVAVTGALFMHDDSITKIDEDYTWNSAKIINSRRKVICQANWIIPAHAAAFPVSNELRKMANCE</sequence>
<proteinExistence type="predicted"/>
<evidence type="ECO:0000256" key="1">
    <source>
        <dbReference type="SAM" id="SignalP"/>
    </source>
</evidence>
<accession>A0A8S1H8Y2</accession>
<protein>
    <recommendedName>
        <fullName evidence="4">Metallo-beta-lactamase domain-containing protein</fullName>
    </recommendedName>
</protein>
<evidence type="ECO:0000313" key="2">
    <source>
        <dbReference type="EMBL" id="CAD6191572.1"/>
    </source>
</evidence>
<dbReference type="Gene3D" id="3.60.15.10">
    <property type="entry name" value="Ribonuclease Z/Hydroxyacylglutathione hydrolase-like"/>
    <property type="match status" value="1"/>
</dbReference>
<gene>
    <name evidence="2" type="ORF">CAUJ_LOCUS7491</name>
</gene>
<dbReference type="InterPro" id="IPR036866">
    <property type="entry name" value="RibonucZ/Hydroxyglut_hydro"/>
</dbReference>
<feature type="chain" id="PRO_5035722982" description="Metallo-beta-lactamase domain-containing protein" evidence="1">
    <location>
        <begin position="17"/>
        <end position="351"/>
    </location>
</feature>
<comment type="caution">
    <text evidence="2">The sequence shown here is derived from an EMBL/GenBank/DDBJ whole genome shotgun (WGS) entry which is preliminary data.</text>
</comment>
<dbReference type="Proteomes" id="UP000835052">
    <property type="component" value="Unassembled WGS sequence"/>
</dbReference>
<keyword evidence="1" id="KW-0732">Signal</keyword>
<dbReference type="EMBL" id="CAJGYM010000022">
    <property type="protein sequence ID" value="CAD6191572.1"/>
    <property type="molecule type" value="Genomic_DNA"/>
</dbReference>